<keyword evidence="3" id="KW-1185">Reference proteome</keyword>
<proteinExistence type="predicted"/>
<evidence type="ECO:0000256" key="1">
    <source>
        <dbReference type="SAM" id="Phobius"/>
    </source>
</evidence>
<feature type="transmembrane region" description="Helical" evidence="1">
    <location>
        <begin position="164"/>
        <end position="185"/>
    </location>
</feature>
<gene>
    <name evidence="2" type="ORF">jhhlp_004530</name>
</gene>
<comment type="caution">
    <text evidence="2">The sequence shown here is derived from an EMBL/GenBank/DDBJ whole genome shotgun (WGS) entry which is preliminary data.</text>
</comment>
<protein>
    <submittedName>
        <fullName evidence="2">Uncharacterized protein</fullName>
    </submittedName>
</protein>
<sequence length="313" mass="32268">MCPYTLSPIHLYATSSPPPPLPKAGSSASLAALTTKTAIFSIDAAVHLAHIRRSNSLHPAPLPLELVVTQEMLALACLVAVWLLVVSRTASASAARGLVKAWCVAVAVGCVVAFVALREVARGNAVFAGPDACAGGVVMPAEAVLGSEVVVPALGAMGSKVGEILTIVAVPGLVFAALTLAFISAKGPAGDIARRAKTIDLESLPTSASPDIIQPNPSVLSSVKLASLFRKLLMAAVPAMGVVVVHRTETYLLKMQPAAPESEPITSVGQWGIWAATGVVLLGTFVNAAKEGMGYTSEEEVRAEKSRLQGLIR</sequence>
<dbReference type="OrthoDB" id="5234250at2759"/>
<dbReference type="Proteomes" id="UP000233524">
    <property type="component" value="Unassembled WGS sequence"/>
</dbReference>
<keyword evidence="1" id="KW-0812">Transmembrane</keyword>
<dbReference type="InParanoid" id="A0A2N3NBY5"/>
<accession>A0A2N3NBY5</accession>
<name>A0A2N3NBY5_9PEZI</name>
<dbReference type="VEuPathDB" id="FungiDB:jhhlp_004530"/>
<evidence type="ECO:0000313" key="3">
    <source>
        <dbReference type="Proteomes" id="UP000233524"/>
    </source>
</evidence>
<reference evidence="2 3" key="1">
    <citation type="journal article" date="2017" name="G3 (Bethesda)">
        <title>First Draft Genome Sequence of the Pathogenic Fungus Lomentospora prolificans (Formerly Scedosporium prolificans).</title>
        <authorList>
            <person name="Luo R."/>
            <person name="Zimin A."/>
            <person name="Workman R."/>
            <person name="Fan Y."/>
            <person name="Pertea G."/>
            <person name="Grossman N."/>
            <person name="Wear M.P."/>
            <person name="Jia B."/>
            <person name="Miller H."/>
            <person name="Casadevall A."/>
            <person name="Timp W."/>
            <person name="Zhang S.X."/>
            <person name="Salzberg S.L."/>
        </authorList>
    </citation>
    <scope>NUCLEOTIDE SEQUENCE [LARGE SCALE GENOMIC DNA]</scope>
    <source>
        <strain evidence="2 3">JHH-5317</strain>
    </source>
</reference>
<evidence type="ECO:0000313" key="2">
    <source>
        <dbReference type="EMBL" id="PKS09907.1"/>
    </source>
</evidence>
<dbReference type="AlphaFoldDB" id="A0A2N3NBY5"/>
<keyword evidence="1" id="KW-1133">Transmembrane helix</keyword>
<keyword evidence="1" id="KW-0472">Membrane</keyword>
<organism evidence="2 3">
    <name type="scientific">Lomentospora prolificans</name>
    <dbReference type="NCBI Taxonomy" id="41688"/>
    <lineage>
        <taxon>Eukaryota</taxon>
        <taxon>Fungi</taxon>
        <taxon>Dikarya</taxon>
        <taxon>Ascomycota</taxon>
        <taxon>Pezizomycotina</taxon>
        <taxon>Sordariomycetes</taxon>
        <taxon>Hypocreomycetidae</taxon>
        <taxon>Microascales</taxon>
        <taxon>Microascaceae</taxon>
        <taxon>Lomentospora</taxon>
    </lineage>
</organism>
<dbReference type="EMBL" id="NLAX01000010">
    <property type="protein sequence ID" value="PKS09907.1"/>
    <property type="molecule type" value="Genomic_DNA"/>
</dbReference>
<feature type="transmembrane region" description="Helical" evidence="1">
    <location>
        <begin position="98"/>
        <end position="117"/>
    </location>
</feature>
<feature type="transmembrane region" description="Helical" evidence="1">
    <location>
        <begin position="66"/>
        <end position="86"/>
    </location>
</feature>